<dbReference type="AlphaFoldDB" id="A0A812UU29"/>
<keyword evidence="2" id="KW-1185">Reference proteome</keyword>
<reference evidence="1" key="1">
    <citation type="submission" date="2021-02" db="EMBL/GenBank/DDBJ databases">
        <authorList>
            <person name="Dougan E. K."/>
            <person name="Rhodes N."/>
            <person name="Thang M."/>
            <person name="Chan C."/>
        </authorList>
    </citation>
    <scope>NUCLEOTIDE SEQUENCE</scope>
</reference>
<dbReference type="Gene3D" id="3.30.200.20">
    <property type="entry name" value="Phosphorylase Kinase, domain 1"/>
    <property type="match status" value="1"/>
</dbReference>
<sequence length="84" mass="9712">SYSCVQRATLKVAGSEVPAVVKTMRVFDSDPDKLKDRLLRMKQELQHNNIVKILGLYWLEPKVMSVVMEPADRCLRRLLTEEPQ</sequence>
<gene>
    <name evidence="1" type="primary">pats1</name>
    <name evidence="1" type="ORF">SPIL2461_LOCUS15607</name>
</gene>
<feature type="non-terminal residue" evidence="1">
    <location>
        <position position="1"/>
    </location>
</feature>
<dbReference type="InterPro" id="IPR011009">
    <property type="entry name" value="Kinase-like_dom_sf"/>
</dbReference>
<evidence type="ECO:0000313" key="2">
    <source>
        <dbReference type="Proteomes" id="UP000649617"/>
    </source>
</evidence>
<dbReference type="OrthoDB" id="437639at2759"/>
<dbReference type="EMBL" id="CAJNIZ010038813">
    <property type="protein sequence ID" value="CAE7582856.1"/>
    <property type="molecule type" value="Genomic_DNA"/>
</dbReference>
<organism evidence="1 2">
    <name type="scientific">Symbiodinium pilosum</name>
    <name type="common">Dinoflagellate</name>
    <dbReference type="NCBI Taxonomy" id="2952"/>
    <lineage>
        <taxon>Eukaryota</taxon>
        <taxon>Sar</taxon>
        <taxon>Alveolata</taxon>
        <taxon>Dinophyceae</taxon>
        <taxon>Suessiales</taxon>
        <taxon>Symbiodiniaceae</taxon>
        <taxon>Symbiodinium</taxon>
    </lineage>
</organism>
<feature type="non-terminal residue" evidence="1">
    <location>
        <position position="84"/>
    </location>
</feature>
<accession>A0A812UU29</accession>
<name>A0A812UU29_SYMPI</name>
<comment type="caution">
    <text evidence="1">The sequence shown here is derived from an EMBL/GenBank/DDBJ whole genome shotgun (WGS) entry which is preliminary data.</text>
</comment>
<dbReference type="SUPFAM" id="SSF56112">
    <property type="entry name" value="Protein kinase-like (PK-like)"/>
    <property type="match status" value="1"/>
</dbReference>
<evidence type="ECO:0000313" key="1">
    <source>
        <dbReference type="EMBL" id="CAE7582856.1"/>
    </source>
</evidence>
<dbReference type="Proteomes" id="UP000649617">
    <property type="component" value="Unassembled WGS sequence"/>
</dbReference>
<protein>
    <submittedName>
        <fullName evidence="1">Pats1 protein</fullName>
    </submittedName>
</protein>
<proteinExistence type="predicted"/>